<accession>A0ABD1TVN4</accession>
<sequence length="106" mass="11888">MCMKDHGCAPGWWIVSRAGKCISRATHFLGKRQCRRGRRNVLEGSNRVWQLEKKRRKSPGNRGGSYVVAGNTWQSTTNPLPSKTPFAKIIPMPPAFFTTPSITDNT</sequence>
<keyword evidence="3" id="KW-1185">Reference proteome</keyword>
<proteinExistence type="predicted"/>
<evidence type="ECO:0000313" key="2">
    <source>
        <dbReference type="EMBL" id="KAL2516787.1"/>
    </source>
</evidence>
<feature type="region of interest" description="Disordered" evidence="1">
    <location>
        <begin position="53"/>
        <end position="86"/>
    </location>
</feature>
<dbReference type="AlphaFoldDB" id="A0ABD1TVN4"/>
<comment type="caution">
    <text evidence="2">The sequence shown here is derived from an EMBL/GenBank/DDBJ whole genome shotgun (WGS) entry which is preliminary data.</text>
</comment>
<protein>
    <submittedName>
        <fullName evidence="2">Uncharacterized protein</fullName>
    </submittedName>
</protein>
<dbReference type="Proteomes" id="UP001604336">
    <property type="component" value="Unassembled WGS sequence"/>
</dbReference>
<dbReference type="EMBL" id="JBFOLK010000004">
    <property type="protein sequence ID" value="KAL2516787.1"/>
    <property type="molecule type" value="Genomic_DNA"/>
</dbReference>
<evidence type="ECO:0000256" key="1">
    <source>
        <dbReference type="SAM" id="MobiDB-lite"/>
    </source>
</evidence>
<feature type="compositionally biased region" description="Polar residues" evidence="1">
    <location>
        <begin position="71"/>
        <end position="81"/>
    </location>
</feature>
<evidence type="ECO:0000313" key="3">
    <source>
        <dbReference type="Proteomes" id="UP001604336"/>
    </source>
</evidence>
<gene>
    <name evidence="2" type="ORF">Adt_13034</name>
</gene>
<organism evidence="2 3">
    <name type="scientific">Abeliophyllum distichum</name>
    <dbReference type="NCBI Taxonomy" id="126358"/>
    <lineage>
        <taxon>Eukaryota</taxon>
        <taxon>Viridiplantae</taxon>
        <taxon>Streptophyta</taxon>
        <taxon>Embryophyta</taxon>
        <taxon>Tracheophyta</taxon>
        <taxon>Spermatophyta</taxon>
        <taxon>Magnoliopsida</taxon>
        <taxon>eudicotyledons</taxon>
        <taxon>Gunneridae</taxon>
        <taxon>Pentapetalae</taxon>
        <taxon>asterids</taxon>
        <taxon>lamiids</taxon>
        <taxon>Lamiales</taxon>
        <taxon>Oleaceae</taxon>
        <taxon>Forsythieae</taxon>
        <taxon>Abeliophyllum</taxon>
    </lineage>
</organism>
<reference evidence="3" key="1">
    <citation type="submission" date="2024-07" db="EMBL/GenBank/DDBJ databases">
        <title>Two chromosome-level genome assemblies of Korean endemic species Abeliophyllum distichum and Forsythia ovata (Oleaceae).</title>
        <authorList>
            <person name="Jang H."/>
        </authorList>
    </citation>
    <scope>NUCLEOTIDE SEQUENCE [LARGE SCALE GENOMIC DNA]</scope>
</reference>
<name>A0ABD1TVN4_9LAMI</name>